<evidence type="ECO:0000313" key="2">
    <source>
        <dbReference type="EMBL" id="GIE10311.1"/>
    </source>
</evidence>
<dbReference type="Proteomes" id="UP000598174">
    <property type="component" value="Unassembled WGS sequence"/>
</dbReference>
<evidence type="ECO:0000256" key="1">
    <source>
        <dbReference type="SAM" id="MobiDB-lite"/>
    </source>
</evidence>
<dbReference type="SUPFAM" id="SSF50129">
    <property type="entry name" value="GroES-like"/>
    <property type="match status" value="1"/>
</dbReference>
<dbReference type="PROSITE" id="PS51257">
    <property type="entry name" value="PROKAR_LIPOPROTEIN"/>
    <property type="match status" value="1"/>
</dbReference>
<name>A0A919J491_9ACTN</name>
<dbReference type="EMBL" id="BOMM01000016">
    <property type="protein sequence ID" value="GIE10311.1"/>
    <property type="molecule type" value="Genomic_DNA"/>
</dbReference>
<organism evidence="2 3">
    <name type="scientific">Paractinoplanes ferrugineus</name>
    <dbReference type="NCBI Taxonomy" id="113564"/>
    <lineage>
        <taxon>Bacteria</taxon>
        <taxon>Bacillati</taxon>
        <taxon>Actinomycetota</taxon>
        <taxon>Actinomycetes</taxon>
        <taxon>Micromonosporales</taxon>
        <taxon>Micromonosporaceae</taxon>
        <taxon>Paractinoplanes</taxon>
    </lineage>
</organism>
<reference evidence="2" key="1">
    <citation type="submission" date="2021-01" db="EMBL/GenBank/DDBJ databases">
        <title>Whole genome shotgun sequence of Actinoplanes ferrugineus NBRC 15555.</title>
        <authorList>
            <person name="Komaki H."/>
            <person name="Tamura T."/>
        </authorList>
    </citation>
    <scope>NUCLEOTIDE SEQUENCE</scope>
    <source>
        <strain evidence="2">NBRC 15555</strain>
    </source>
</reference>
<sequence>MRAPPVDGIHGCSHTTGGCDGGQAEYVRVPFADVGPSPIPDGLDEDDPAPPTGFCCWPVTGSTAWRAGSPRRGRPAPTG</sequence>
<dbReference type="AlphaFoldDB" id="A0A919J491"/>
<accession>A0A919J491</accession>
<feature type="region of interest" description="Disordered" evidence="1">
    <location>
        <begin position="32"/>
        <end position="53"/>
    </location>
</feature>
<evidence type="ECO:0000313" key="3">
    <source>
        <dbReference type="Proteomes" id="UP000598174"/>
    </source>
</evidence>
<dbReference type="InterPro" id="IPR011032">
    <property type="entry name" value="GroES-like_sf"/>
</dbReference>
<protein>
    <submittedName>
        <fullName evidence="2">Uncharacterized protein</fullName>
    </submittedName>
</protein>
<comment type="caution">
    <text evidence="2">The sequence shown here is derived from an EMBL/GenBank/DDBJ whole genome shotgun (WGS) entry which is preliminary data.</text>
</comment>
<dbReference type="Gene3D" id="3.90.180.10">
    <property type="entry name" value="Medium-chain alcohol dehydrogenases, catalytic domain"/>
    <property type="match status" value="1"/>
</dbReference>
<proteinExistence type="predicted"/>
<keyword evidence="3" id="KW-1185">Reference proteome</keyword>
<gene>
    <name evidence="2" type="ORF">Afe05nite_21510</name>
</gene>